<evidence type="ECO:0008006" key="3">
    <source>
        <dbReference type="Google" id="ProtNLM"/>
    </source>
</evidence>
<dbReference type="AlphaFoldDB" id="C8XB84"/>
<gene>
    <name evidence="1" type="ordered locus">Namu_5106</name>
</gene>
<proteinExistence type="predicted"/>
<reference evidence="1 2" key="2">
    <citation type="journal article" date="2010" name="Stand. Genomic Sci.">
        <title>Complete genome sequence of Nakamurella multipartita type strain (Y-104).</title>
        <authorList>
            <person name="Tice H."/>
            <person name="Mayilraj S."/>
            <person name="Sims D."/>
            <person name="Lapidus A."/>
            <person name="Nolan M."/>
            <person name="Lucas S."/>
            <person name="Glavina Del Rio T."/>
            <person name="Copeland A."/>
            <person name="Cheng J.F."/>
            <person name="Meincke L."/>
            <person name="Bruce D."/>
            <person name="Goodwin L."/>
            <person name="Pitluck S."/>
            <person name="Ivanova N."/>
            <person name="Mavromatis K."/>
            <person name="Ovchinnikova G."/>
            <person name="Pati A."/>
            <person name="Chen A."/>
            <person name="Palaniappan K."/>
            <person name="Land M."/>
            <person name="Hauser L."/>
            <person name="Chang Y.J."/>
            <person name="Jeffries C.D."/>
            <person name="Detter J.C."/>
            <person name="Brettin T."/>
            <person name="Rohde M."/>
            <person name="Goker M."/>
            <person name="Bristow J."/>
            <person name="Eisen J.A."/>
            <person name="Markowitz V."/>
            <person name="Hugenholtz P."/>
            <person name="Kyrpides N.C."/>
            <person name="Klenk H.P."/>
            <person name="Chen F."/>
        </authorList>
    </citation>
    <scope>NUCLEOTIDE SEQUENCE [LARGE SCALE GENOMIC DNA]</scope>
    <source>
        <strain evidence="2">ATCC 700099 / DSM 44233 / CIP 104796 / JCM 9543 / NBRC 105858 / Y-104</strain>
    </source>
</reference>
<sequence length="145" mass="15464">MGEPVWSLDDFSAVYLARLKSGDAVGLGQLYIESAVLTTTGGPFGSSWVVGRDQIVAMIAEAMAQYTVDNQTEPTAPFEYHGPNQAARNGTFESTLTVKATGERMTMTVSAFEVFGRSDDQGWQYLADHSTVTSITSSPPAEGSA</sequence>
<protein>
    <recommendedName>
        <fullName evidence="3">SnoaL-like domain-containing protein</fullName>
    </recommendedName>
</protein>
<dbReference type="Proteomes" id="UP000002218">
    <property type="component" value="Chromosome"/>
</dbReference>
<evidence type="ECO:0000313" key="2">
    <source>
        <dbReference type="Proteomes" id="UP000002218"/>
    </source>
</evidence>
<organism evidence="1 2">
    <name type="scientific">Nakamurella multipartita (strain ATCC 700099 / DSM 44233 / CIP 104796 / JCM 9543 / NBRC 105858 / Y-104)</name>
    <name type="common">Microsphaera multipartita</name>
    <dbReference type="NCBI Taxonomy" id="479431"/>
    <lineage>
        <taxon>Bacteria</taxon>
        <taxon>Bacillati</taxon>
        <taxon>Actinomycetota</taxon>
        <taxon>Actinomycetes</taxon>
        <taxon>Nakamurellales</taxon>
        <taxon>Nakamurellaceae</taxon>
        <taxon>Nakamurella</taxon>
    </lineage>
</organism>
<name>C8XB84_NAKMY</name>
<dbReference type="RefSeq" id="WP_015750184.1">
    <property type="nucleotide sequence ID" value="NC_013235.1"/>
</dbReference>
<reference evidence="2" key="1">
    <citation type="submission" date="2009-09" db="EMBL/GenBank/DDBJ databases">
        <title>The complete genome of Nakamurella multipartita DSM 44233.</title>
        <authorList>
            <consortium name="US DOE Joint Genome Institute (JGI-PGF)"/>
            <person name="Lucas S."/>
            <person name="Copeland A."/>
            <person name="Lapidus A."/>
            <person name="Glavina del Rio T."/>
            <person name="Dalin E."/>
            <person name="Tice H."/>
            <person name="Bruce D."/>
            <person name="Goodwin L."/>
            <person name="Pitluck S."/>
            <person name="Kyrpides N."/>
            <person name="Mavromatis K."/>
            <person name="Ivanova N."/>
            <person name="Ovchinnikova G."/>
            <person name="Sims D."/>
            <person name="Meincke L."/>
            <person name="Brettin T."/>
            <person name="Detter J.C."/>
            <person name="Han C."/>
            <person name="Larimer F."/>
            <person name="Land M."/>
            <person name="Hauser L."/>
            <person name="Markowitz V."/>
            <person name="Cheng J.-F."/>
            <person name="Hugenholtz P."/>
            <person name="Woyke T."/>
            <person name="Wu D."/>
            <person name="Klenk H.-P."/>
            <person name="Eisen J.A."/>
        </authorList>
    </citation>
    <scope>NUCLEOTIDE SEQUENCE [LARGE SCALE GENOMIC DNA]</scope>
    <source>
        <strain evidence="2">ATCC 700099 / DSM 44233 / CIP 104796 / JCM 9543 / NBRC 105858 / Y-104</strain>
    </source>
</reference>
<dbReference type="InterPro" id="IPR032710">
    <property type="entry name" value="NTF2-like_dom_sf"/>
</dbReference>
<dbReference type="HOGENOM" id="CLU_1784807_0_0_11"/>
<dbReference type="SUPFAM" id="SSF54427">
    <property type="entry name" value="NTF2-like"/>
    <property type="match status" value="1"/>
</dbReference>
<evidence type="ECO:0000313" key="1">
    <source>
        <dbReference type="EMBL" id="ACV81376.1"/>
    </source>
</evidence>
<keyword evidence="2" id="KW-1185">Reference proteome</keyword>
<dbReference type="Gene3D" id="3.10.450.50">
    <property type="match status" value="1"/>
</dbReference>
<accession>C8XB84</accession>
<dbReference type="InParanoid" id="C8XB84"/>
<dbReference type="KEGG" id="nml:Namu_5106"/>
<dbReference type="EMBL" id="CP001737">
    <property type="protein sequence ID" value="ACV81376.1"/>
    <property type="molecule type" value="Genomic_DNA"/>
</dbReference>